<name>A0A8S3ZBR3_9EUPU</name>
<accession>A0A8S3ZBR3</accession>
<feature type="non-terminal residue" evidence="1">
    <location>
        <position position="1"/>
    </location>
</feature>
<dbReference type="InterPro" id="IPR009637">
    <property type="entry name" value="GPR107/GPR108-like"/>
</dbReference>
<evidence type="ECO:0000313" key="1">
    <source>
        <dbReference type="EMBL" id="CAG5124521.1"/>
    </source>
</evidence>
<dbReference type="PANTHER" id="PTHR21229">
    <property type="entry name" value="LUNG SEVEN TRANSMEMBRANE RECEPTOR"/>
    <property type="match status" value="1"/>
</dbReference>
<gene>
    <name evidence="1" type="ORF">CUNI_LOCUS10079</name>
</gene>
<reference evidence="1" key="1">
    <citation type="submission" date="2021-04" db="EMBL/GenBank/DDBJ databases">
        <authorList>
            <consortium name="Molecular Ecology Group"/>
        </authorList>
    </citation>
    <scope>NUCLEOTIDE SEQUENCE</scope>
</reference>
<comment type="caution">
    <text evidence="1">The sequence shown here is derived from an EMBL/GenBank/DDBJ whole genome shotgun (WGS) entry which is preliminary data.</text>
</comment>
<keyword evidence="2" id="KW-1185">Reference proteome</keyword>
<dbReference type="Proteomes" id="UP000678393">
    <property type="component" value="Unassembled WGS sequence"/>
</dbReference>
<feature type="non-terminal residue" evidence="1">
    <location>
        <position position="55"/>
    </location>
</feature>
<organism evidence="1 2">
    <name type="scientific">Candidula unifasciata</name>
    <dbReference type="NCBI Taxonomy" id="100452"/>
    <lineage>
        <taxon>Eukaryota</taxon>
        <taxon>Metazoa</taxon>
        <taxon>Spiralia</taxon>
        <taxon>Lophotrochozoa</taxon>
        <taxon>Mollusca</taxon>
        <taxon>Gastropoda</taxon>
        <taxon>Heterobranchia</taxon>
        <taxon>Euthyneura</taxon>
        <taxon>Panpulmonata</taxon>
        <taxon>Eupulmonata</taxon>
        <taxon>Stylommatophora</taxon>
        <taxon>Helicina</taxon>
        <taxon>Helicoidea</taxon>
        <taxon>Geomitridae</taxon>
        <taxon>Candidula</taxon>
    </lineage>
</organism>
<dbReference type="GO" id="GO:0005794">
    <property type="term" value="C:Golgi apparatus"/>
    <property type="evidence" value="ECO:0007669"/>
    <property type="project" value="TreeGrafter"/>
</dbReference>
<evidence type="ECO:0000313" key="2">
    <source>
        <dbReference type="Proteomes" id="UP000678393"/>
    </source>
</evidence>
<protein>
    <submittedName>
        <fullName evidence="1">Uncharacterized protein</fullName>
    </submittedName>
</protein>
<sequence length="55" mass="6626">ITLPFRYGWMKDLFEEIFLLVFFTLTGYKFRPTSDNPYLQVPLDSDEEDIEMDEV</sequence>
<dbReference type="OrthoDB" id="29657at2759"/>
<dbReference type="GO" id="GO:0016020">
    <property type="term" value="C:membrane"/>
    <property type="evidence" value="ECO:0007669"/>
    <property type="project" value="InterPro"/>
</dbReference>
<dbReference type="AlphaFoldDB" id="A0A8S3ZBR3"/>
<dbReference type="EMBL" id="CAJHNH020001793">
    <property type="protein sequence ID" value="CAG5124521.1"/>
    <property type="molecule type" value="Genomic_DNA"/>
</dbReference>
<dbReference type="PANTHER" id="PTHR21229:SF2">
    <property type="entry name" value="RE59932P"/>
    <property type="match status" value="1"/>
</dbReference>
<proteinExistence type="predicted"/>